<dbReference type="CDD" id="cd00761">
    <property type="entry name" value="Glyco_tranf_GTA_type"/>
    <property type="match status" value="1"/>
</dbReference>
<evidence type="ECO:0000259" key="1">
    <source>
        <dbReference type="Pfam" id="PF00535"/>
    </source>
</evidence>
<feature type="domain" description="Glycosyltransferase 2-like" evidence="1">
    <location>
        <begin position="13"/>
        <end position="133"/>
    </location>
</feature>
<sequence>MLASHSETEMMISVVIPLYNKAAHIRHTLESVLRQTTPAAEVIVVDDGSTDSSAAIVQEFANKGVYLIQQTNQGVSAARNRGLAEATQPYVAFLDADDEWLPEHLATLQTLICDFPTASLWSTCCVIRRGGKYRLPPSPFSGGWRGIVDPFFEAYAKGLSIVIPSTSCVRKEHLLAVGGFPLGVKLNEDYIAWCKLALRFPVAHEATVTAIYNQDAENRCGEPQTLPIPASLPFLVELLHSQETPSRHYRGIEACFQRIALATLTNAKIQGASVDVTSLIRLAWEGKCYKAILALALLNVLPAGLLSRIKSLRHQHQRQQAQRISFDREGRPSFFTES</sequence>
<dbReference type="Pfam" id="PF00535">
    <property type="entry name" value="Glycos_transf_2"/>
    <property type="match status" value="1"/>
</dbReference>
<dbReference type="KEGG" id="tsq:D3A95_05395"/>
<name>A0A3B7MAY6_9CYAN</name>
<organism evidence="2 3">
    <name type="scientific">Thermosynechococcus sichuanensis E542</name>
    <dbReference type="NCBI Taxonomy" id="2016101"/>
    <lineage>
        <taxon>Bacteria</taxon>
        <taxon>Bacillati</taxon>
        <taxon>Cyanobacteriota</taxon>
        <taxon>Cyanophyceae</taxon>
        <taxon>Acaryochloridales</taxon>
        <taxon>Thermosynechococcaceae</taxon>
        <taxon>Thermosynechococcus</taxon>
        <taxon>Thermosynechococcus sichuanensis</taxon>
    </lineage>
</organism>
<dbReference type="AlphaFoldDB" id="A0A3B7MAY6"/>
<dbReference type="GO" id="GO:0016740">
    <property type="term" value="F:transferase activity"/>
    <property type="evidence" value="ECO:0007669"/>
    <property type="project" value="UniProtKB-KW"/>
</dbReference>
<keyword evidence="3" id="KW-1185">Reference proteome</keyword>
<dbReference type="Gene3D" id="3.90.550.10">
    <property type="entry name" value="Spore Coat Polysaccharide Biosynthesis Protein SpsA, Chain A"/>
    <property type="match status" value="1"/>
</dbReference>
<dbReference type="InterPro" id="IPR029044">
    <property type="entry name" value="Nucleotide-diphossugar_trans"/>
</dbReference>
<dbReference type="Proteomes" id="UP000261812">
    <property type="component" value="Chromosome"/>
</dbReference>
<dbReference type="SUPFAM" id="SSF53448">
    <property type="entry name" value="Nucleotide-diphospho-sugar transferases"/>
    <property type="match status" value="1"/>
</dbReference>
<gene>
    <name evidence="2" type="ORF">D3A95_05395</name>
</gene>
<keyword evidence="2" id="KW-0808">Transferase</keyword>
<dbReference type="InterPro" id="IPR001173">
    <property type="entry name" value="Glyco_trans_2-like"/>
</dbReference>
<dbReference type="EMBL" id="CP032152">
    <property type="protein sequence ID" value="AXY67777.1"/>
    <property type="molecule type" value="Genomic_DNA"/>
</dbReference>
<protein>
    <submittedName>
        <fullName evidence="2">Glycosyltransferase family 2 protein</fullName>
    </submittedName>
</protein>
<accession>A0A3B7MAY6</accession>
<dbReference type="InterPro" id="IPR050834">
    <property type="entry name" value="Glycosyltransf_2"/>
</dbReference>
<proteinExistence type="predicted"/>
<dbReference type="PANTHER" id="PTHR43685">
    <property type="entry name" value="GLYCOSYLTRANSFERASE"/>
    <property type="match status" value="1"/>
</dbReference>
<dbReference type="RefSeq" id="WP_181496610.1">
    <property type="nucleotide sequence ID" value="NZ_CP032152.1"/>
</dbReference>
<evidence type="ECO:0000313" key="3">
    <source>
        <dbReference type="Proteomes" id="UP000261812"/>
    </source>
</evidence>
<evidence type="ECO:0000313" key="2">
    <source>
        <dbReference type="EMBL" id="AXY67777.1"/>
    </source>
</evidence>
<dbReference type="PANTHER" id="PTHR43685:SF2">
    <property type="entry name" value="GLYCOSYLTRANSFERASE 2-LIKE DOMAIN-CONTAINING PROTEIN"/>
    <property type="match status" value="1"/>
</dbReference>
<reference evidence="3" key="1">
    <citation type="submission" date="2018-09" db="EMBL/GenBank/DDBJ databases">
        <title>Complete genome sequence of thermophilic cyanobacteria strain Thermosynechococcus elongatus PKUAC-SCTE542.</title>
        <authorList>
            <person name="Liang Y."/>
            <person name="Tang J."/>
            <person name="Daroch M."/>
        </authorList>
    </citation>
    <scope>NUCLEOTIDE SEQUENCE [LARGE SCALE GENOMIC DNA]</scope>
    <source>
        <strain evidence="3">E542</strain>
    </source>
</reference>